<dbReference type="EnsemblMetazoa" id="BGLB025116-RC">
    <property type="protein sequence ID" value="BGLB025116-PC"/>
    <property type="gene ID" value="BGLB025116"/>
</dbReference>
<dbReference type="InterPro" id="IPR043504">
    <property type="entry name" value="Peptidase_S1_PA_chymotrypsin"/>
</dbReference>
<name>A0A2C9KYT5_BIOGL</name>
<dbReference type="OrthoDB" id="10271906at2759"/>
<organism evidence="1 2">
    <name type="scientific">Biomphalaria glabrata</name>
    <name type="common">Bloodfluke planorb</name>
    <name type="synonym">Freshwater snail</name>
    <dbReference type="NCBI Taxonomy" id="6526"/>
    <lineage>
        <taxon>Eukaryota</taxon>
        <taxon>Metazoa</taxon>
        <taxon>Spiralia</taxon>
        <taxon>Lophotrochozoa</taxon>
        <taxon>Mollusca</taxon>
        <taxon>Gastropoda</taxon>
        <taxon>Heterobranchia</taxon>
        <taxon>Euthyneura</taxon>
        <taxon>Panpulmonata</taxon>
        <taxon>Hygrophila</taxon>
        <taxon>Lymnaeoidea</taxon>
        <taxon>Planorbidae</taxon>
        <taxon>Biomphalaria</taxon>
    </lineage>
</organism>
<dbReference type="VEuPathDB" id="VectorBase:BGLB025116"/>
<dbReference type="Proteomes" id="UP000076420">
    <property type="component" value="Unassembled WGS sequence"/>
</dbReference>
<protein>
    <recommendedName>
        <fullName evidence="3">Peptidase S1 domain-containing protein</fullName>
    </recommendedName>
</protein>
<accession>A0A2C9KYT5</accession>
<dbReference type="Pfam" id="PF13365">
    <property type="entry name" value="Trypsin_2"/>
    <property type="match status" value="1"/>
</dbReference>
<dbReference type="RefSeq" id="XP_013080476.2">
    <property type="nucleotide sequence ID" value="XM_013225022.2"/>
</dbReference>
<dbReference type="InterPro" id="IPR009003">
    <property type="entry name" value="Peptidase_S1_PA"/>
</dbReference>
<sequence length="332" mass="38116">MAAGSACWTTETTARPAVLLIRTHETVNLSDNTCSEENCVKPHNNYRQILKFSMEYLPEEYRENDLYELVKAMAGLTVRISVMYSSKKRMKRWYDTDQLYPGYECRGSKTCLLGSGRIADVYQDSTLRKLCQCPQCRSKQDSGKRETWIVLVFTATHVVYDDTEGKKSKLKLLYDCEPGGSKLFHGATKRWSSTAGDLCLLECVTCDKAVAEELSKNIKYFNKLWRSIETKYLEDTKLAENDRKYQKRLVIIVSHPHGGDKKISVGHVISQETRNIKTDFCYNWVYDAQTCKGSSGAPVYVFGQNWFKEEYVHSGGNTTVNYSTFWSERDKQ</sequence>
<dbReference type="AlphaFoldDB" id="A0A2C9KYT5"/>
<dbReference type="KEGG" id="bgt:106066053"/>
<evidence type="ECO:0008006" key="3">
    <source>
        <dbReference type="Google" id="ProtNLM"/>
    </source>
</evidence>
<dbReference type="SUPFAM" id="SSF50494">
    <property type="entry name" value="Trypsin-like serine proteases"/>
    <property type="match status" value="1"/>
</dbReference>
<reference evidence="1" key="1">
    <citation type="submission" date="2020-05" db="UniProtKB">
        <authorList>
            <consortium name="EnsemblMetazoa"/>
        </authorList>
    </citation>
    <scope>IDENTIFICATION</scope>
    <source>
        <strain evidence="1">BB02</strain>
    </source>
</reference>
<proteinExistence type="predicted"/>
<dbReference type="Gene3D" id="2.40.10.10">
    <property type="entry name" value="Trypsin-like serine proteases"/>
    <property type="match status" value="2"/>
</dbReference>
<dbReference type="VEuPathDB" id="VectorBase:BGLAX_043916"/>
<gene>
    <name evidence="1" type="primary">106066053</name>
</gene>
<evidence type="ECO:0000313" key="1">
    <source>
        <dbReference type="EnsemblMetazoa" id="BGLB025116-PC"/>
    </source>
</evidence>
<evidence type="ECO:0000313" key="2">
    <source>
        <dbReference type="Proteomes" id="UP000076420"/>
    </source>
</evidence>